<dbReference type="EMBL" id="JBBPBN010000003">
    <property type="protein sequence ID" value="KAK9043126.1"/>
    <property type="molecule type" value="Genomic_DNA"/>
</dbReference>
<accession>A0ABR2U087</accession>
<gene>
    <name evidence="1" type="ORF">V6N11_071477</name>
</gene>
<organism evidence="1 2">
    <name type="scientific">Hibiscus sabdariffa</name>
    <name type="common">roselle</name>
    <dbReference type="NCBI Taxonomy" id="183260"/>
    <lineage>
        <taxon>Eukaryota</taxon>
        <taxon>Viridiplantae</taxon>
        <taxon>Streptophyta</taxon>
        <taxon>Embryophyta</taxon>
        <taxon>Tracheophyta</taxon>
        <taxon>Spermatophyta</taxon>
        <taxon>Magnoliopsida</taxon>
        <taxon>eudicotyledons</taxon>
        <taxon>Gunneridae</taxon>
        <taxon>Pentapetalae</taxon>
        <taxon>rosids</taxon>
        <taxon>malvids</taxon>
        <taxon>Malvales</taxon>
        <taxon>Malvaceae</taxon>
        <taxon>Malvoideae</taxon>
        <taxon>Hibiscus</taxon>
    </lineage>
</organism>
<dbReference type="Proteomes" id="UP001396334">
    <property type="component" value="Unassembled WGS sequence"/>
</dbReference>
<proteinExistence type="predicted"/>
<protein>
    <submittedName>
        <fullName evidence="1">Uncharacterized protein</fullName>
    </submittedName>
</protein>
<keyword evidence="2" id="KW-1185">Reference proteome</keyword>
<comment type="caution">
    <text evidence="1">The sequence shown here is derived from an EMBL/GenBank/DDBJ whole genome shotgun (WGS) entry which is preliminary data.</text>
</comment>
<reference evidence="1 2" key="1">
    <citation type="journal article" date="2024" name="G3 (Bethesda)">
        <title>Genome assembly of Hibiscus sabdariffa L. provides insights into metabolisms of medicinal natural products.</title>
        <authorList>
            <person name="Kim T."/>
        </authorList>
    </citation>
    <scope>NUCLEOTIDE SEQUENCE [LARGE SCALE GENOMIC DNA]</scope>
    <source>
        <strain evidence="1">TK-2024</strain>
        <tissue evidence="1">Old leaves</tissue>
    </source>
</reference>
<name>A0ABR2U087_9ROSI</name>
<evidence type="ECO:0000313" key="1">
    <source>
        <dbReference type="EMBL" id="KAK9043126.1"/>
    </source>
</evidence>
<sequence length="133" mass="14201">MEVDDQSDSLSEGGDTDDVVTVVIEGDGIPPTSYARVVTGACDKHVSDSVPSLDDIVVEAEDVSEYERSIGYLTLLAKIKILWQLQGAFQGLSKDASHACKGVDVAASNDQSRPMPMEDIIYGDYAGCWTLAA</sequence>
<evidence type="ECO:0000313" key="2">
    <source>
        <dbReference type="Proteomes" id="UP001396334"/>
    </source>
</evidence>